<evidence type="ECO:0000313" key="3">
    <source>
        <dbReference type="Proteomes" id="UP001158049"/>
    </source>
</evidence>
<name>A0ABY1PWE6_9BURK</name>
<evidence type="ECO:0000313" key="2">
    <source>
        <dbReference type="EMBL" id="SMP49708.1"/>
    </source>
</evidence>
<sequence length="135" mass="14456">MADTGKEVSGVRQAPRSRDDPAPAAGAPRSSVGALSMASVEPLSMDKVGRFFDGVVEPQGNALVGEMVDENGPLAGRESARPARRTGSLAGQFADDDRSLLFAPNDAPDEMPDQSTELGRLLREQEFRQRRRFGA</sequence>
<comment type="caution">
    <text evidence="2">The sequence shown here is derived from an EMBL/GenBank/DDBJ whole genome shotgun (WGS) entry which is preliminary data.</text>
</comment>
<accession>A0ABY1PWE6</accession>
<feature type="region of interest" description="Disordered" evidence="1">
    <location>
        <begin position="1"/>
        <end position="34"/>
    </location>
</feature>
<keyword evidence="3" id="KW-1185">Reference proteome</keyword>
<evidence type="ECO:0008006" key="4">
    <source>
        <dbReference type="Google" id="ProtNLM"/>
    </source>
</evidence>
<dbReference type="Proteomes" id="UP001158049">
    <property type="component" value="Unassembled WGS sequence"/>
</dbReference>
<protein>
    <recommendedName>
        <fullName evidence="4">Prevent-host-death protein</fullName>
    </recommendedName>
</protein>
<dbReference type="EMBL" id="FXUL01000002">
    <property type="protein sequence ID" value="SMP49708.1"/>
    <property type="molecule type" value="Genomic_DNA"/>
</dbReference>
<evidence type="ECO:0000256" key="1">
    <source>
        <dbReference type="SAM" id="MobiDB-lite"/>
    </source>
</evidence>
<organism evidence="2 3">
    <name type="scientific">Noviherbaspirillum suwonense</name>
    <dbReference type="NCBI Taxonomy" id="1224511"/>
    <lineage>
        <taxon>Bacteria</taxon>
        <taxon>Pseudomonadati</taxon>
        <taxon>Pseudomonadota</taxon>
        <taxon>Betaproteobacteria</taxon>
        <taxon>Burkholderiales</taxon>
        <taxon>Oxalobacteraceae</taxon>
        <taxon>Noviherbaspirillum</taxon>
    </lineage>
</organism>
<feature type="compositionally biased region" description="Low complexity" evidence="1">
    <location>
        <begin position="22"/>
        <end position="34"/>
    </location>
</feature>
<dbReference type="RefSeq" id="WP_283441101.1">
    <property type="nucleotide sequence ID" value="NZ_FXUL01000002.1"/>
</dbReference>
<feature type="region of interest" description="Disordered" evidence="1">
    <location>
        <begin position="71"/>
        <end position="97"/>
    </location>
</feature>
<reference evidence="2 3" key="1">
    <citation type="submission" date="2017-05" db="EMBL/GenBank/DDBJ databases">
        <authorList>
            <person name="Varghese N."/>
            <person name="Submissions S."/>
        </authorList>
    </citation>
    <scope>NUCLEOTIDE SEQUENCE [LARGE SCALE GENOMIC DNA]</scope>
    <source>
        <strain evidence="2 3">DSM 26001</strain>
    </source>
</reference>
<gene>
    <name evidence="2" type="ORF">SAMN06295970_102299</name>
</gene>
<proteinExistence type="predicted"/>